<evidence type="ECO:0000256" key="5">
    <source>
        <dbReference type="ARBA" id="ARBA00022490"/>
    </source>
</evidence>
<evidence type="ECO:0000256" key="9">
    <source>
        <dbReference type="HAMAP-Rule" id="MF_00173"/>
    </source>
</evidence>
<dbReference type="OrthoDB" id="9807089at2"/>
<protein>
    <recommendedName>
        <fullName evidence="4 9">Arginine repressor</fullName>
    </recommendedName>
</protein>
<keyword evidence="9" id="KW-0055">Arginine biosynthesis</keyword>
<dbReference type="SUPFAM" id="SSF46785">
    <property type="entry name" value="Winged helix' DNA-binding domain"/>
    <property type="match status" value="1"/>
</dbReference>
<sequence length="161" mass="17611">MKNRVSRHLAIRQIISTSEIHSQDELLSKLEALGYHLTQATLSRDLKALKVAKVPAGDQGYMYVIPEGVNAEAKKETAEVNFLADGFRELNFSGNLAVLKTRPGYASSIAAVLDNADPYEIIGSIAGDDTIMLVMREGVTARDLKNSLILIMPKLQDKIGK</sequence>
<dbReference type="Gene3D" id="1.10.10.10">
    <property type="entry name" value="Winged helix-like DNA-binding domain superfamily/Winged helix DNA-binding domain"/>
    <property type="match status" value="1"/>
</dbReference>
<dbReference type="InterPro" id="IPR036390">
    <property type="entry name" value="WH_DNA-bd_sf"/>
</dbReference>
<evidence type="ECO:0000313" key="13">
    <source>
        <dbReference type="Proteomes" id="UP000243525"/>
    </source>
</evidence>
<organism evidence="12 13">
    <name type="scientific">Mangrovibacterium marinum</name>
    <dbReference type="NCBI Taxonomy" id="1639118"/>
    <lineage>
        <taxon>Bacteria</taxon>
        <taxon>Pseudomonadati</taxon>
        <taxon>Bacteroidota</taxon>
        <taxon>Bacteroidia</taxon>
        <taxon>Marinilabiliales</taxon>
        <taxon>Prolixibacteraceae</taxon>
        <taxon>Mangrovibacterium</taxon>
    </lineage>
</organism>
<comment type="function">
    <text evidence="9">Regulates arginine biosynthesis genes.</text>
</comment>
<evidence type="ECO:0000256" key="2">
    <source>
        <dbReference type="ARBA" id="ARBA00005040"/>
    </source>
</evidence>
<dbReference type="InterPro" id="IPR036388">
    <property type="entry name" value="WH-like_DNA-bd_sf"/>
</dbReference>
<dbReference type="Proteomes" id="UP000243525">
    <property type="component" value="Unassembled WGS sequence"/>
</dbReference>
<dbReference type="Pfam" id="PF01316">
    <property type="entry name" value="Arg_repressor"/>
    <property type="match status" value="1"/>
</dbReference>
<keyword evidence="6 9" id="KW-0805">Transcription regulation</keyword>
<dbReference type="GO" id="GO:0034618">
    <property type="term" value="F:arginine binding"/>
    <property type="evidence" value="ECO:0007669"/>
    <property type="project" value="InterPro"/>
</dbReference>
<evidence type="ECO:0000256" key="6">
    <source>
        <dbReference type="ARBA" id="ARBA00023015"/>
    </source>
</evidence>
<evidence type="ECO:0000259" key="11">
    <source>
        <dbReference type="Pfam" id="PF02863"/>
    </source>
</evidence>
<comment type="similarity">
    <text evidence="3 9">Belongs to the ArgR family.</text>
</comment>
<evidence type="ECO:0000256" key="1">
    <source>
        <dbReference type="ARBA" id="ARBA00004496"/>
    </source>
</evidence>
<dbReference type="InterPro" id="IPR036251">
    <property type="entry name" value="Arg_repress_C_sf"/>
</dbReference>
<dbReference type="Pfam" id="PF02863">
    <property type="entry name" value="Arg_repressor_C"/>
    <property type="match status" value="1"/>
</dbReference>
<dbReference type="GO" id="GO:0006526">
    <property type="term" value="P:L-arginine biosynthetic process"/>
    <property type="evidence" value="ECO:0007669"/>
    <property type="project" value="UniProtKB-UniPathway"/>
</dbReference>
<keyword evidence="9" id="KW-0678">Repressor</keyword>
<dbReference type="PANTHER" id="PTHR34471:SF1">
    <property type="entry name" value="ARGININE REPRESSOR"/>
    <property type="match status" value="1"/>
</dbReference>
<feature type="domain" description="Arginine repressor DNA-binding" evidence="10">
    <location>
        <begin position="3"/>
        <end position="67"/>
    </location>
</feature>
<gene>
    <name evidence="9" type="primary">argR</name>
    <name evidence="12" type="ORF">C8N47_108119</name>
</gene>
<dbReference type="GO" id="GO:0003700">
    <property type="term" value="F:DNA-binding transcription factor activity"/>
    <property type="evidence" value="ECO:0007669"/>
    <property type="project" value="UniProtKB-UniRule"/>
</dbReference>
<dbReference type="GO" id="GO:0005737">
    <property type="term" value="C:cytoplasm"/>
    <property type="evidence" value="ECO:0007669"/>
    <property type="project" value="UniProtKB-SubCell"/>
</dbReference>
<keyword evidence="13" id="KW-1185">Reference proteome</keyword>
<feature type="domain" description="Arginine repressor C-terminal" evidence="11">
    <location>
        <begin position="84"/>
        <end position="148"/>
    </location>
</feature>
<keyword evidence="5 9" id="KW-0963">Cytoplasm</keyword>
<accession>A0A2T5C1S3</accession>
<dbReference type="GO" id="GO:0003677">
    <property type="term" value="F:DNA binding"/>
    <property type="evidence" value="ECO:0007669"/>
    <property type="project" value="UniProtKB-KW"/>
</dbReference>
<name>A0A2T5C1S3_9BACT</name>
<dbReference type="AlphaFoldDB" id="A0A2T5C1S3"/>
<keyword evidence="9" id="KW-0028">Amino-acid biosynthesis</keyword>
<dbReference type="InterPro" id="IPR020899">
    <property type="entry name" value="Arg_repress_C"/>
</dbReference>
<evidence type="ECO:0000256" key="7">
    <source>
        <dbReference type="ARBA" id="ARBA00023125"/>
    </source>
</evidence>
<evidence type="ECO:0000256" key="8">
    <source>
        <dbReference type="ARBA" id="ARBA00023163"/>
    </source>
</evidence>
<keyword evidence="8 9" id="KW-0804">Transcription</keyword>
<keyword evidence="7 9" id="KW-0238">DNA-binding</keyword>
<dbReference type="GO" id="GO:0051259">
    <property type="term" value="P:protein complex oligomerization"/>
    <property type="evidence" value="ECO:0007669"/>
    <property type="project" value="InterPro"/>
</dbReference>
<comment type="subcellular location">
    <subcellularLocation>
        <location evidence="1 9">Cytoplasm</location>
    </subcellularLocation>
</comment>
<dbReference type="Gene3D" id="3.30.1360.40">
    <property type="match status" value="1"/>
</dbReference>
<dbReference type="UniPathway" id="UPA00068"/>
<dbReference type="RefSeq" id="WP_107822367.1">
    <property type="nucleotide sequence ID" value="NZ_OY782574.1"/>
</dbReference>
<dbReference type="PRINTS" id="PR01467">
    <property type="entry name" value="ARGREPRESSOR"/>
</dbReference>
<evidence type="ECO:0000313" key="12">
    <source>
        <dbReference type="EMBL" id="PTN08562.1"/>
    </source>
</evidence>
<comment type="caution">
    <text evidence="12">The sequence shown here is derived from an EMBL/GenBank/DDBJ whole genome shotgun (WGS) entry which is preliminary data.</text>
</comment>
<comment type="pathway">
    <text evidence="2 9">Amino-acid biosynthesis; L-arginine biosynthesis [regulation].</text>
</comment>
<dbReference type="HAMAP" id="MF_00173">
    <property type="entry name" value="Arg_repressor"/>
    <property type="match status" value="1"/>
</dbReference>
<dbReference type="GO" id="GO:1900079">
    <property type="term" value="P:regulation of arginine biosynthetic process"/>
    <property type="evidence" value="ECO:0007669"/>
    <property type="project" value="UniProtKB-UniRule"/>
</dbReference>
<dbReference type="SUPFAM" id="SSF55252">
    <property type="entry name" value="C-terminal domain of arginine repressor"/>
    <property type="match status" value="1"/>
</dbReference>
<evidence type="ECO:0000256" key="4">
    <source>
        <dbReference type="ARBA" id="ARBA00021148"/>
    </source>
</evidence>
<proteinExistence type="inferred from homology"/>
<dbReference type="PANTHER" id="PTHR34471">
    <property type="entry name" value="ARGININE REPRESSOR"/>
    <property type="match status" value="1"/>
</dbReference>
<dbReference type="InterPro" id="IPR020900">
    <property type="entry name" value="Arg_repress_DNA-bd"/>
</dbReference>
<evidence type="ECO:0000256" key="3">
    <source>
        <dbReference type="ARBA" id="ARBA00008316"/>
    </source>
</evidence>
<evidence type="ECO:0000259" key="10">
    <source>
        <dbReference type="Pfam" id="PF01316"/>
    </source>
</evidence>
<dbReference type="InterPro" id="IPR001669">
    <property type="entry name" value="Arg_repress"/>
</dbReference>
<dbReference type="EMBL" id="QAAD01000008">
    <property type="protein sequence ID" value="PTN08562.1"/>
    <property type="molecule type" value="Genomic_DNA"/>
</dbReference>
<reference evidence="12 13" key="1">
    <citation type="submission" date="2018-04" db="EMBL/GenBank/DDBJ databases">
        <title>Genomic Encyclopedia of Archaeal and Bacterial Type Strains, Phase II (KMG-II): from individual species to whole genera.</title>
        <authorList>
            <person name="Goeker M."/>
        </authorList>
    </citation>
    <scope>NUCLEOTIDE SEQUENCE [LARGE SCALE GENOMIC DNA]</scope>
    <source>
        <strain evidence="12 13">DSM 28823</strain>
    </source>
</reference>